<keyword evidence="1" id="KW-1133">Transmembrane helix</keyword>
<evidence type="ECO:0000313" key="2">
    <source>
        <dbReference type="EMBL" id="SLN10108.1"/>
    </source>
</evidence>
<evidence type="ECO:0000313" key="3">
    <source>
        <dbReference type="Proteomes" id="UP000193827"/>
    </source>
</evidence>
<accession>A0A1Y5R671</accession>
<evidence type="ECO:0000256" key="1">
    <source>
        <dbReference type="SAM" id="Phobius"/>
    </source>
</evidence>
<dbReference type="Proteomes" id="UP000193827">
    <property type="component" value="Unassembled WGS sequence"/>
</dbReference>
<dbReference type="Pfam" id="PF13430">
    <property type="entry name" value="DUF4112"/>
    <property type="match status" value="1"/>
</dbReference>
<dbReference type="EMBL" id="FWFL01000001">
    <property type="protein sequence ID" value="SLN10108.1"/>
    <property type="molecule type" value="Genomic_DNA"/>
</dbReference>
<evidence type="ECO:0008006" key="4">
    <source>
        <dbReference type="Google" id="ProtNLM"/>
    </source>
</evidence>
<dbReference type="OrthoDB" id="513552at2"/>
<reference evidence="2 3" key="1">
    <citation type="submission" date="2017-03" db="EMBL/GenBank/DDBJ databases">
        <authorList>
            <person name="Afonso C.L."/>
            <person name="Miller P.J."/>
            <person name="Scott M.A."/>
            <person name="Spackman E."/>
            <person name="Goraichik I."/>
            <person name="Dimitrov K.M."/>
            <person name="Suarez D.L."/>
            <person name="Swayne D.E."/>
        </authorList>
    </citation>
    <scope>NUCLEOTIDE SEQUENCE [LARGE SCALE GENOMIC DNA]</scope>
    <source>
        <strain evidence="2 3">CECT 8287</strain>
    </source>
</reference>
<dbReference type="PANTHER" id="PTHR35519">
    <property type="entry name" value="MEMBRANE PROTEINS"/>
    <property type="match status" value="1"/>
</dbReference>
<protein>
    <recommendedName>
        <fullName evidence="4">DUF4112 domain-containing protein</fullName>
    </recommendedName>
</protein>
<dbReference type="InterPro" id="IPR025187">
    <property type="entry name" value="DUF4112"/>
</dbReference>
<name>A0A1Y5R671_9RHOB</name>
<organism evidence="2 3">
    <name type="scientific">Roseovarius litorisediminis</name>
    <dbReference type="NCBI Taxonomy" id="1312363"/>
    <lineage>
        <taxon>Bacteria</taxon>
        <taxon>Pseudomonadati</taxon>
        <taxon>Pseudomonadota</taxon>
        <taxon>Alphaproteobacteria</taxon>
        <taxon>Rhodobacterales</taxon>
        <taxon>Roseobacteraceae</taxon>
        <taxon>Roseovarius</taxon>
    </lineage>
</organism>
<feature type="transmembrane region" description="Helical" evidence="1">
    <location>
        <begin position="74"/>
        <end position="94"/>
    </location>
</feature>
<keyword evidence="1" id="KW-0472">Membrane</keyword>
<sequence>MRNHTQQDLNSELERLKHVAQRLDALFRIPGTKLTVGLDNLLGFIPVIGDAAAMAPALWLVWKARQLGATPGALAYMMFNLVIDFVIGSIPLIGDLFDIAYNANVRNINLLEVNLARRTQRAQPVVERSVQNLPV</sequence>
<feature type="transmembrane region" description="Helical" evidence="1">
    <location>
        <begin position="41"/>
        <end position="62"/>
    </location>
</feature>
<dbReference type="PANTHER" id="PTHR35519:SF2">
    <property type="entry name" value="PH DOMAIN PROTEIN"/>
    <property type="match status" value="1"/>
</dbReference>
<gene>
    <name evidence="2" type="ORF">PEL8287_00147</name>
</gene>
<dbReference type="AlphaFoldDB" id="A0A1Y5R671"/>
<keyword evidence="1" id="KW-0812">Transmembrane</keyword>
<keyword evidence="3" id="KW-1185">Reference proteome</keyword>
<proteinExistence type="predicted"/>